<reference evidence="7" key="1">
    <citation type="submission" date="2021-04" db="EMBL/GenBank/DDBJ databases">
        <title>Draft genome sequence data of methanotrophic Methylovulum sp. strain S1L and Methylomonas sp. strain S2AM isolated from boreal lake water columns.</title>
        <authorList>
            <person name="Rissanen A.J."/>
            <person name="Mangayil R."/>
            <person name="Svenning M.M."/>
            <person name="Khanongnuch R."/>
        </authorList>
    </citation>
    <scope>NUCLEOTIDE SEQUENCE</scope>
    <source>
        <strain evidence="7">S2AM</strain>
    </source>
</reference>
<accession>A0A975MN57</accession>
<dbReference type="GO" id="GO:0016020">
    <property type="term" value="C:membrane"/>
    <property type="evidence" value="ECO:0007669"/>
    <property type="project" value="UniProtKB-SubCell"/>
</dbReference>
<feature type="transmembrane region" description="Helical" evidence="5">
    <location>
        <begin position="357"/>
        <end position="375"/>
    </location>
</feature>
<evidence type="ECO:0000256" key="3">
    <source>
        <dbReference type="ARBA" id="ARBA00022989"/>
    </source>
</evidence>
<dbReference type="InterPro" id="IPR051533">
    <property type="entry name" value="WaaL-like"/>
</dbReference>
<keyword evidence="2 5" id="KW-0812">Transmembrane</keyword>
<dbReference type="InterPro" id="IPR007016">
    <property type="entry name" value="O-antigen_ligase-rel_domated"/>
</dbReference>
<dbReference type="GO" id="GO:0016874">
    <property type="term" value="F:ligase activity"/>
    <property type="evidence" value="ECO:0007669"/>
    <property type="project" value="UniProtKB-KW"/>
</dbReference>
<feature type="transmembrane region" description="Helical" evidence="5">
    <location>
        <begin position="325"/>
        <end position="345"/>
    </location>
</feature>
<evidence type="ECO:0000259" key="6">
    <source>
        <dbReference type="Pfam" id="PF04932"/>
    </source>
</evidence>
<keyword evidence="7" id="KW-0436">Ligase</keyword>
<feature type="transmembrane region" description="Helical" evidence="5">
    <location>
        <begin position="94"/>
        <end position="113"/>
    </location>
</feature>
<protein>
    <submittedName>
        <fullName evidence="7">O-antigen ligase family protein</fullName>
    </submittedName>
</protein>
<feature type="transmembrane region" description="Helical" evidence="5">
    <location>
        <begin position="41"/>
        <end position="57"/>
    </location>
</feature>
<keyword evidence="4 5" id="KW-0472">Membrane</keyword>
<dbReference type="Proteomes" id="UP000676649">
    <property type="component" value="Chromosome"/>
</dbReference>
<feature type="transmembrane region" description="Helical" evidence="5">
    <location>
        <begin position="125"/>
        <end position="143"/>
    </location>
</feature>
<dbReference type="KEGG" id="mpad:KEF85_15525"/>
<keyword evidence="8" id="KW-1185">Reference proteome</keyword>
<feature type="transmembrane region" description="Helical" evidence="5">
    <location>
        <begin position="163"/>
        <end position="181"/>
    </location>
</feature>
<gene>
    <name evidence="7" type="ORF">KEF85_15525</name>
</gene>
<evidence type="ECO:0000256" key="1">
    <source>
        <dbReference type="ARBA" id="ARBA00004141"/>
    </source>
</evidence>
<feature type="transmembrane region" description="Helical" evidence="5">
    <location>
        <begin position="69"/>
        <end position="88"/>
    </location>
</feature>
<evidence type="ECO:0000313" key="8">
    <source>
        <dbReference type="Proteomes" id="UP000676649"/>
    </source>
</evidence>
<evidence type="ECO:0000256" key="5">
    <source>
        <dbReference type="SAM" id="Phobius"/>
    </source>
</evidence>
<dbReference type="AlphaFoldDB" id="A0A975MN57"/>
<evidence type="ECO:0000256" key="4">
    <source>
        <dbReference type="ARBA" id="ARBA00023136"/>
    </source>
</evidence>
<feature type="transmembrane region" description="Helical" evidence="5">
    <location>
        <begin position="186"/>
        <end position="203"/>
    </location>
</feature>
<evidence type="ECO:0000256" key="2">
    <source>
        <dbReference type="ARBA" id="ARBA00022692"/>
    </source>
</evidence>
<proteinExistence type="predicted"/>
<dbReference type="PANTHER" id="PTHR37422:SF17">
    <property type="entry name" value="O-ANTIGEN LIGASE"/>
    <property type="match status" value="1"/>
</dbReference>
<dbReference type="RefSeq" id="WP_215582122.1">
    <property type="nucleotide sequence ID" value="NZ_CP073754.1"/>
</dbReference>
<feature type="transmembrane region" description="Helical" evidence="5">
    <location>
        <begin position="233"/>
        <end position="254"/>
    </location>
</feature>
<feature type="transmembrane region" description="Helical" evidence="5">
    <location>
        <begin position="209"/>
        <end position="226"/>
    </location>
</feature>
<keyword evidence="3 5" id="KW-1133">Transmembrane helix</keyword>
<feature type="domain" description="O-antigen ligase-related" evidence="6">
    <location>
        <begin position="198"/>
        <end position="337"/>
    </location>
</feature>
<organism evidence="7 8">
    <name type="scientific">Methylomonas paludis</name>
    <dbReference type="NCBI Taxonomy" id="1173101"/>
    <lineage>
        <taxon>Bacteria</taxon>
        <taxon>Pseudomonadati</taxon>
        <taxon>Pseudomonadota</taxon>
        <taxon>Gammaproteobacteria</taxon>
        <taxon>Methylococcales</taxon>
        <taxon>Methylococcaceae</taxon>
        <taxon>Methylomonas</taxon>
    </lineage>
</organism>
<evidence type="ECO:0000313" key="7">
    <source>
        <dbReference type="EMBL" id="QWF70710.1"/>
    </source>
</evidence>
<dbReference type="EMBL" id="CP073754">
    <property type="protein sequence ID" value="QWF70710.1"/>
    <property type="molecule type" value="Genomic_DNA"/>
</dbReference>
<sequence length="415" mass="47966">MANTITFKNLVIFTFALYLVLDNIGIDITLGHVRADQRLPFHRIYLFLTAFIFLFNMQQVITAFLNNKLFVTLILYVLVSSAWSSSPINTVKNFTALLAIMTISVTVIMVYFNDRRLLIRRLFQLFFIFIFANIVTTLLFPQVCIDTVNFGYPRWIGITTHPNVLGVTALVLIWLASNLYFSATSFLKRVTTLIALAMGYYVILKADSITSLFSSLAISCYVFYSYKLANLNFLVKMFTIISIILIFITILGFYKSLPDLISSILETGGRNATLTGRTKLWRIAFLSIQDHLFFGYGFDDLRQVTERQYKQRYQMSHLHNGFIEILLKGGIIGIFLLAATIFRTIYYQFKLRKKYRYDCIFLNSGLIMIILHNFAESSILRGTMTIGVFFIFIIVFTNLLYQHSQYENLDLHTRI</sequence>
<name>A0A975MN57_9GAMM</name>
<dbReference type="PANTHER" id="PTHR37422">
    <property type="entry name" value="TEICHURONIC ACID BIOSYNTHESIS PROTEIN TUAE"/>
    <property type="match status" value="1"/>
</dbReference>
<feature type="transmembrane region" description="Helical" evidence="5">
    <location>
        <begin position="381"/>
        <end position="401"/>
    </location>
</feature>
<dbReference type="Pfam" id="PF04932">
    <property type="entry name" value="Wzy_C"/>
    <property type="match status" value="1"/>
</dbReference>
<comment type="subcellular location">
    <subcellularLocation>
        <location evidence="1">Membrane</location>
        <topology evidence="1">Multi-pass membrane protein</topology>
    </subcellularLocation>
</comment>